<keyword evidence="1" id="KW-0812">Transmembrane</keyword>
<accession>A0A0F9U0M9</accession>
<keyword evidence="1" id="KW-0472">Membrane</keyword>
<dbReference type="EMBL" id="LAZR01001289">
    <property type="protein sequence ID" value="KKN47218.1"/>
    <property type="molecule type" value="Genomic_DNA"/>
</dbReference>
<gene>
    <name evidence="2" type="ORF">LCGC14_0665070</name>
</gene>
<organism evidence="2">
    <name type="scientific">marine sediment metagenome</name>
    <dbReference type="NCBI Taxonomy" id="412755"/>
    <lineage>
        <taxon>unclassified sequences</taxon>
        <taxon>metagenomes</taxon>
        <taxon>ecological metagenomes</taxon>
    </lineage>
</organism>
<reference evidence="2" key="1">
    <citation type="journal article" date="2015" name="Nature">
        <title>Complex archaea that bridge the gap between prokaryotes and eukaryotes.</title>
        <authorList>
            <person name="Spang A."/>
            <person name="Saw J.H."/>
            <person name="Jorgensen S.L."/>
            <person name="Zaremba-Niedzwiedzka K."/>
            <person name="Martijn J."/>
            <person name="Lind A.E."/>
            <person name="van Eijk R."/>
            <person name="Schleper C."/>
            <person name="Guy L."/>
            <person name="Ettema T.J."/>
        </authorList>
    </citation>
    <scope>NUCLEOTIDE SEQUENCE</scope>
</reference>
<keyword evidence="1" id="KW-1133">Transmembrane helix</keyword>
<feature type="transmembrane region" description="Helical" evidence="1">
    <location>
        <begin position="6"/>
        <end position="27"/>
    </location>
</feature>
<sequence length="60" mass="6394">MEDSLLVLLGISGSVIVGFIGLVGVLLRRNGSSNPNMSTLDEKLNKILIVLTRIEAKIGD</sequence>
<name>A0A0F9U0M9_9ZZZZ</name>
<proteinExistence type="predicted"/>
<evidence type="ECO:0000313" key="2">
    <source>
        <dbReference type="EMBL" id="KKN47218.1"/>
    </source>
</evidence>
<comment type="caution">
    <text evidence="2">The sequence shown here is derived from an EMBL/GenBank/DDBJ whole genome shotgun (WGS) entry which is preliminary data.</text>
</comment>
<protein>
    <submittedName>
        <fullName evidence="2">Uncharacterized protein</fullName>
    </submittedName>
</protein>
<dbReference type="AlphaFoldDB" id="A0A0F9U0M9"/>
<evidence type="ECO:0000256" key="1">
    <source>
        <dbReference type="SAM" id="Phobius"/>
    </source>
</evidence>